<protein>
    <submittedName>
        <fullName evidence="1">Uncharacterized protein</fullName>
    </submittedName>
</protein>
<gene>
    <name evidence="1" type="ORF">MSG28_004499</name>
</gene>
<reference evidence="1 2" key="1">
    <citation type="journal article" date="2022" name="Genome Biol. Evol.">
        <title>The Spruce Budworm Genome: Reconstructing the Evolutionary History of Antifreeze Proteins.</title>
        <authorList>
            <person name="Beliveau C."/>
            <person name="Gagne P."/>
            <person name="Picq S."/>
            <person name="Vernygora O."/>
            <person name="Keeling C.I."/>
            <person name="Pinkney K."/>
            <person name="Doucet D."/>
            <person name="Wen F."/>
            <person name="Johnston J.S."/>
            <person name="Maaroufi H."/>
            <person name="Boyle B."/>
            <person name="Laroche J."/>
            <person name="Dewar K."/>
            <person name="Juretic N."/>
            <person name="Blackburn G."/>
            <person name="Nisole A."/>
            <person name="Brunet B."/>
            <person name="Brandao M."/>
            <person name="Lumley L."/>
            <person name="Duan J."/>
            <person name="Quan G."/>
            <person name="Lucarotti C.J."/>
            <person name="Roe A.D."/>
            <person name="Sperling F.A.H."/>
            <person name="Levesque R.C."/>
            <person name="Cusson M."/>
        </authorList>
    </citation>
    <scope>NUCLEOTIDE SEQUENCE [LARGE SCALE GENOMIC DNA]</scope>
    <source>
        <strain evidence="1">Glfc:IPQL:Cfum</strain>
    </source>
</reference>
<accession>A0ACC0K646</accession>
<sequence length="510" mass="56362">MRVTLLFLFVVGAARSSQRTDQRYWRDLARGEIEEALRLKRNENTAKNVILFIGDGMGPNTVTATRIYKGGESYRMAFEEFPHVGLLKTYSANKMVPDSASTATALFSGSKVNHRTLGVDATVHENECPRSLDPEAQLKSLASLALEAGKSAGFVTTMRVTHATPAPLYAHSPNRNWECEGTMPEGTQCKDIARQLVEDWPGRDLHVIMGGGRQMLVSNSTGTAGDPINLWGCYRQDGLDLIQQYRDDKDQRGLKHSVVQNNRDLSSVNFDDTDYLMGIFANGHLAYEFERDHGPEGMPSISEMTEAAIKVLRRNPNGYFLMVEGGNIDMAHHRGRAKTAIDEAAAMEDAVRVAVSMTDERDTMIVVTADHTHTLSINGYPDRGSNIFGKSAISPHDQKPYTTLSYGTGGPGAMQYEVQVDENNQHTVVRRDPGNTDDFMYEQIAGIILDENSHGGGDVAIYARGPYAHLIHSVHEQNFVFYAISYAARLGEYRNTGARALVGTEWCCQS</sequence>
<keyword evidence="2" id="KW-1185">Reference proteome</keyword>
<dbReference type="EMBL" id="CM046107">
    <property type="protein sequence ID" value="KAI8431966.1"/>
    <property type="molecule type" value="Genomic_DNA"/>
</dbReference>
<evidence type="ECO:0000313" key="1">
    <source>
        <dbReference type="EMBL" id="KAI8431966.1"/>
    </source>
</evidence>
<name>A0ACC0K646_CHOFU</name>
<evidence type="ECO:0000313" key="2">
    <source>
        <dbReference type="Proteomes" id="UP001064048"/>
    </source>
</evidence>
<dbReference type="Proteomes" id="UP001064048">
    <property type="component" value="Chromosome 7"/>
</dbReference>
<comment type="caution">
    <text evidence="1">The sequence shown here is derived from an EMBL/GenBank/DDBJ whole genome shotgun (WGS) entry which is preliminary data.</text>
</comment>
<organism evidence="1 2">
    <name type="scientific">Choristoneura fumiferana</name>
    <name type="common">Spruce budworm moth</name>
    <name type="synonym">Archips fumiferana</name>
    <dbReference type="NCBI Taxonomy" id="7141"/>
    <lineage>
        <taxon>Eukaryota</taxon>
        <taxon>Metazoa</taxon>
        <taxon>Ecdysozoa</taxon>
        <taxon>Arthropoda</taxon>
        <taxon>Hexapoda</taxon>
        <taxon>Insecta</taxon>
        <taxon>Pterygota</taxon>
        <taxon>Neoptera</taxon>
        <taxon>Endopterygota</taxon>
        <taxon>Lepidoptera</taxon>
        <taxon>Glossata</taxon>
        <taxon>Ditrysia</taxon>
        <taxon>Tortricoidea</taxon>
        <taxon>Tortricidae</taxon>
        <taxon>Tortricinae</taxon>
        <taxon>Choristoneura</taxon>
    </lineage>
</organism>
<proteinExistence type="predicted"/>